<dbReference type="Gene3D" id="3.40.50.620">
    <property type="entry name" value="HUPs"/>
    <property type="match status" value="1"/>
</dbReference>
<comment type="similarity">
    <text evidence="1">Belongs to the universal stress protein A family.</text>
</comment>
<evidence type="ECO:0000259" key="2">
    <source>
        <dbReference type="Pfam" id="PF00582"/>
    </source>
</evidence>
<keyword evidence="4" id="KW-1185">Reference proteome</keyword>
<sequence length="148" mass="15775">MHLVVAVDGSPEAEEALAHATDIADATDARITAVHAVDPSVPSGDADPFGGATERDRQLIVESVETAEERGLEILDAIEDVAGNLGYEIETELVYGDPADAITDYAETVDADAIYVGHRGLSERRETMVGSVAKQFVERADRPVTVVR</sequence>
<comment type="caution">
    <text evidence="3">The sequence shown here is derived from an EMBL/GenBank/DDBJ whole genome shotgun (WGS) entry which is preliminary data.</text>
</comment>
<dbReference type="Proteomes" id="UP001596201">
    <property type="component" value="Unassembled WGS sequence"/>
</dbReference>
<protein>
    <submittedName>
        <fullName evidence="3">Universal stress protein</fullName>
    </submittedName>
</protein>
<feature type="domain" description="UspA" evidence="2">
    <location>
        <begin position="2"/>
        <end position="148"/>
    </location>
</feature>
<evidence type="ECO:0000313" key="3">
    <source>
        <dbReference type="EMBL" id="MFC5368878.1"/>
    </source>
</evidence>
<dbReference type="AlphaFoldDB" id="A0ABD5RFV6"/>
<dbReference type="EMBL" id="JBHSKX010000004">
    <property type="protein sequence ID" value="MFC5368878.1"/>
    <property type="molecule type" value="Genomic_DNA"/>
</dbReference>
<dbReference type="InterPro" id="IPR006015">
    <property type="entry name" value="Universal_stress_UspA"/>
</dbReference>
<dbReference type="SUPFAM" id="SSF52402">
    <property type="entry name" value="Adenine nucleotide alpha hydrolases-like"/>
    <property type="match status" value="1"/>
</dbReference>
<dbReference type="Pfam" id="PF00582">
    <property type="entry name" value="Usp"/>
    <property type="match status" value="1"/>
</dbReference>
<evidence type="ECO:0000256" key="1">
    <source>
        <dbReference type="ARBA" id="ARBA00008791"/>
    </source>
</evidence>
<dbReference type="CDD" id="cd00293">
    <property type="entry name" value="USP-like"/>
    <property type="match status" value="1"/>
</dbReference>
<proteinExistence type="inferred from homology"/>
<dbReference type="PRINTS" id="PR01438">
    <property type="entry name" value="UNVRSLSTRESS"/>
</dbReference>
<name>A0ABD5RFV6_9EURY</name>
<dbReference type="InterPro" id="IPR006016">
    <property type="entry name" value="UspA"/>
</dbReference>
<dbReference type="InterPro" id="IPR014729">
    <property type="entry name" value="Rossmann-like_a/b/a_fold"/>
</dbReference>
<accession>A0ABD5RFV6</accession>
<reference evidence="3 4" key="1">
    <citation type="journal article" date="2019" name="Int. J. Syst. Evol. Microbiol.">
        <title>The Global Catalogue of Microorganisms (GCM) 10K type strain sequencing project: providing services to taxonomists for standard genome sequencing and annotation.</title>
        <authorList>
            <consortium name="The Broad Institute Genomics Platform"/>
            <consortium name="The Broad Institute Genome Sequencing Center for Infectious Disease"/>
            <person name="Wu L."/>
            <person name="Ma J."/>
        </authorList>
    </citation>
    <scope>NUCLEOTIDE SEQUENCE [LARGE SCALE GENOMIC DNA]</scope>
    <source>
        <strain evidence="3 4">CGMCC 1.12237</strain>
    </source>
</reference>
<dbReference type="PANTHER" id="PTHR46268">
    <property type="entry name" value="STRESS RESPONSE PROTEIN NHAX"/>
    <property type="match status" value="1"/>
</dbReference>
<dbReference type="RefSeq" id="WP_227230937.1">
    <property type="nucleotide sequence ID" value="NZ_JAJCVJ010000003.1"/>
</dbReference>
<dbReference type="PANTHER" id="PTHR46268:SF6">
    <property type="entry name" value="UNIVERSAL STRESS PROTEIN UP12"/>
    <property type="match status" value="1"/>
</dbReference>
<evidence type="ECO:0000313" key="4">
    <source>
        <dbReference type="Proteomes" id="UP001596201"/>
    </source>
</evidence>
<organism evidence="3 4">
    <name type="scientific">Salinirubrum litoreum</name>
    <dbReference type="NCBI Taxonomy" id="1126234"/>
    <lineage>
        <taxon>Archaea</taxon>
        <taxon>Methanobacteriati</taxon>
        <taxon>Methanobacteriota</taxon>
        <taxon>Stenosarchaea group</taxon>
        <taxon>Halobacteria</taxon>
        <taxon>Halobacteriales</taxon>
        <taxon>Haloferacaceae</taxon>
        <taxon>Salinirubrum</taxon>
    </lineage>
</organism>
<gene>
    <name evidence="3" type="ORF">ACFPJ5_18285</name>
</gene>